<dbReference type="InterPro" id="IPR052546">
    <property type="entry name" value="Transposase_8_domain"/>
</dbReference>
<evidence type="ECO:0000313" key="1">
    <source>
        <dbReference type="EMBL" id="EQD41532.1"/>
    </source>
</evidence>
<protein>
    <submittedName>
        <fullName evidence="1">Transposase IS3/IS911</fullName>
    </submittedName>
</protein>
<organism evidence="1">
    <name type="scientific">mine drainage metagenome</name>
    <dbReference type="NCBI Taxonomy" id="410659"/>
    <lineage>
        <taxon>unclassified sequences</taxon>
        <taxon>metagenomes</taxon>
        <taxon>ecological metagenomes</taxon>
    </lineage>
</organism>
<dbReference type="AlphaFoldDB" id="T0ZBS8"/>
<sequence>MTTHKTWSTEEKFQIVLESLHPRANVSEICRHHGISSTAFYEWKQKALAGMKVGLKNREGSAETALRHENGRLKKLVADLSIANDVLKEHLEGTALGKKRGGSS</sequence>
<dbReference type="GO" id="GO:0004803">
    <property type="term" value="F:transposase activity"/>
    <property type="evidence" value="ECO:0007669"/>
    <property type="project" value="InterPro"/>
</dbReference>
<reference evidence="1" key="1">
    <citation type="submission" date="2013-08" db="EMBL/GenBank/DDBJ databases">
        <authorList>
            <person name="Mendez C."/>
            <person name="Richter M."/>
            <person name="Ferrer M."/>
            <person name="Sanchez J."/>
        </authorList>
    </citation>
    <scope>NUCLEOTIDE SEQUENCE</scope>
</reference>
<name>T0ZBS8_9ZZZZ</name>
<dbReference type="EMBL" id="AUZY01009611">
    <property type="protein sequence ID" value="EQD41532.1"/>
    <property type="molecule type" value="Genomic_DNA"/>
</dbReference>
<gene>
    <name evidence="1" type="ORF">B1B_14501</name>
</gene>
<proteinExistence type="predicted"/>
<dbReference type="GO" id="GO:0006313">
    <property type="term" value="P:DNA transposition"/>
    <property type="evidence" value="ECO:0007669"/>
    <property type="project" value="InterPro"/>
</dbReference>
<comment type="caution">
    <text evidence="1">The sequence shown here is derived from an EMBL/GenBank/DDBJ whole genome shotgun (WGS) entry which is preliminary data.</text>
</comment>
<dbReference type="PANTHER" id="PTHR33609:SF1">
    <property type="entry name" value="TRANSPOSASE"/>
    <property type="match status" value="1"/>
</dbReference>
<accession>T0ZBS8</accession>
<dbReference type="Gene3D" id="1.10.10.10">
    <property type="entry name" value="Winged helix-like DNA-binding domain superfamily/Winged helix DNA-binding domain"/>
    <property type="match status" value="1"/>
</dbReference>
<dbReference type="GO" id="GO:0043565">
    <property type="term" value="F:sequence-specific DNA binding"/>
    <property type="evidence" value="ECO:0007669"/>
    <property type="project" value="InterPro"/>
</dbReference>
<dbReference type="InterPro" id="IPR010921">
    <property type="entry name" value="Trp_repressor/repl_initiator"/>
</dbReference>
<dbReference type="InterPro" id="IPR036388">
    <property type="entry name" value="WH-like_DNA-bd_sf"/>
</dbReference>
<dbReference type="InterPro" id="IPR002514">
    <property type="entry name" value="Transposase_8"/>
</dbReference>
<dbReference type="PANTHER" id="PTHR33609">
    <property type="entry name" value="LOW CALCIUM RESPONSE LOCUS PROTEIN S"/>
    <property type="match status" value="1"/>
</dbReference>
<dbReference type="Pfam" id="PF01527">
    <property type="entry name" value="HTH_Tnp_1"/>
    <property type="match status" value="1"/>
</dbReference>
<reference evidence="1" key="2">
    <citation type="journal article" date="2014" name="ISME J.">
        <title>Microbial stratification in low pH oxic and suboxic macroscopic growths along an acid mine drainage.</title>
        <authorList>
            <person name="Mendez-Garcia C."/>
            <person name="Mesa V."/>
            <person name="Sprenger R.R."/>
            <person name="Richter M."/>
            <person name="Diez M.S."/>
            <person name="Solano J."/>
            <person name="Bargiela R."/>
            <person name="Golyshina O.V."/>
            <person name="Manteca A."/>
            <person name="Ramos J.L."/>
            <person name="Gallego J.R."/>
            <person name="Llorente I."/>
            <person name="Martins Dos Santos V.A."/>
            <person name="Jensen O.N."/>
            <person name="Pelaez A.I."/>
            <person name="Sanchez J."/>
            <person name="Ferrer M."/>
        </authorList>
    </citation>
    <scope>NUCLEOTIDE SEQUENCE</scope>
</reference>
<dbReference type="SUPFAM" id="SSF48295">
    <property type="entry name" value="TrpR-like"/>
    <property type="match status" value="1"/>
</dbReference>